<organism evidence="2 3">
    <name type="scientific">Puccinia sorghi</name>
    <dbReference type="NCBI Taxonomy" id="27349"/>
    <lineage>
        <taxon>Eukaryota</taxon>
        <taxon>Fungi</taxon>
        <taxon>Dikarya</taxon>
        <taxon>Basidiomycota</taxon>
        <taxon>Pucciniomycotina</taxon>
        <taxon>Pucciniomycetes</taxon>
        <taxon>Pucciniales</taxon>
        <taxon>Pucciniaceae</taxon>
        <taxon>Puccinia</taxon>
    </lineage>
</organism>
<dbReference type="Proteomes" id="UP000037035">
    <property type="component" value="Unassembled WGS sequence"/>
</dbReference>
<name>A0A0L6V2B6_9BASI</name>
<feature type="transmembrane region" description="Helical" evidence="1">
    <location>
        <begin position="33"/>
        <end position="51"/>
    </location>
</feature>
<dbReference type="VEuPathDB" id="FungiDB:VP01_2823g2"/>
<gene>
    <name evidence="2" type="ORF">VP01_2823g2</name>
</gene>
<evidence type="ECO:0000256" key="1">
    <source>
        <dbReference type="SAM" id="Phobius"/>
    </source>
</evidence>
<keyword evidence="1" id="KW-0812">Transmembrane</keyword>
<accession>A0A0L6V2B6</accession>
<feature type="transmembrane region" description="Helical" evidence="1">
    <location>
        <begin position="6"/>
        <end position="26"/>
    </location>
</feature>
<reference evidence="2 3" key="1">
    <citation type="submission" date="2015-08" db="EMBL/GenBank/DDBJ databases">
        <title>Next Generation Sequencing and Analysis of the Genome of Puccinia sorghi L Schw, the Causal Agent of Maize Common Rust.</title>
        <authorList>
            <person name="Rochi L."/>
            <person name="Burguener G."/>
            <person name="Darino M."/>
            <person name="Turjanski A."/>
            <person name="Kreff E."/>
            <person name="Dieguez M.J."/>
            <person name="Sacco F."/>
        </authorList>
    </citation>
    <scope>NUCLEOTIDE SEQUENCE [LARGE SCALE GENOMIC DNA]</scope>
    <source>
        <strain evidence="2 3">RO10H11247</strain>
    </source>
</reference>
<keyword evidence="1" id="KW-0472">Membrane</keyword>
<keyword evidence="3" id="KW-1185">Reference proteome</keyword>
<keyword evidence="1" id="KW-1133">Transmembrane helix</keyword>
<sequence length="353" mass="41039">MYVICQLFITIFFVVVIIIIIIIISPETKQRKTWFFALHLSLFLVVCVISFRWRLILIHMGILSSCFNPHIIYFGQFFFVTDDFFFVFFKKKKKKTYFLRVFKVPIYSSEATMCLTCASRRVRDDDRWIGRKLVREEQSGMMPLTLSRAWGAAKTCCSSSAPKRTCTKCWWSTHPKAKHQLALEIHPQLSRGYAPDQALSTSYACMVAILHGLSSAICPLYLCTDKAIFRALSIYVPSYPCYISHVVHKNHCYFPCHSISSISSLFVFEGFFMKLTLGIDHHQILLLQWIVLPKQPRAQVNSFYYSTIAEVVTWLEFLENRSKPFTVNFLRICTYSITTYFTCIHQDQSIVTT</sequence>
<proteinExistence type="predicted"/>
<comment type="caution">
    <text evidence="2">The sequence shown here is derived from an EMBL/GenBank/DDBJ whole genome shotgun (WGS) entry which is preliminary data.</text>
</comment>
<evidence type="ECO:0000313" key="3">
    <source>
        <dbReference type="Proteomes" id="UP000037035"/>
    </source>
</evidence>
<feature type="transmembrane region" description="Helical" evidence="1">
    <location>
        <begin position="71"/>
        <end position="89"/>
    </location>
</feature>
<dbReference type="EMBL" id="LAVV01007750">
    <property type="protein sequence ID" value="KNZ54884.1"/>
    <property type="molecule type" value="Genomic_DNA"/>
</dbReference>
<evidence type="ECO:0000313" key="2">
    <source>
        <dbReference type="EMBL" id="KNZ54884.1"/>
    </source>
</evidence>
<dbReference type="AlphaFoldDB" id="A0A0L6V2B6"/>
<protein>
    <submittedName>
        <fullName evidence="2">Uncharacterized protein</fullName>
    </submittedName>
</protein>